<evidence type="ECO:0000313" key="2">
    <source>
        <dbReference type="Proteomes" id="UP001206925"/>
    </source>
</evidence>
<protein>
    <submittedName>
        <fullName evidence="1">Uncharacterized protein</fullName>
    </submittedName>
</protein>
<comment type="caution">
    <text evidence="1">The sequence shown here is derived from an EMBL/GenBank/DDBJ whole genome shotgun (WGS) entry which is preliminary data.</text>
</comment>
<proteinExistence type="predicted"/>
<organism evidence="1 2">
    <name type="scientific">Ambrosia artemisiifolia</name>
    <name type="common">Common ragweed</name>
    <dbReference type="NCBI Taxonomy" id="4212"/>
    <lineage>
        <taxon>Eukaryota</taxon>
        <taxon>Viridiplantae</taxon>
        <taxon>Streptophyta</taxon>
        <taxon>Embryophyta</taxon>
        <taxon>Tracheophyta</taxon>
        <taxon>Spermatophyta</taxon>
        <taxon>Magnoliopsida</taxon>
        <taxon>eudicotyledons</taxon>
        <taxon>Gunneridae</taxon>
        <taxon>Pentapetalae</taxon>
        <taxon>asterids</taxon>
        <taxon>campanulids</taxon>
        <taxon>Asterales</taxon>
        <taxon>Asteraceae</taxon>
        <taxon>Asteroideae</taxon>
        <taxon>Heliantheae alliance</taxon>
        <taxon>Heliantheae</taxon>
        <taxon>Ambrosia</taxon>
    </lineage>
</organism>
<evidence type="ECO:0000313" key="1">
    <source>
        <dbReference type="EMBL" id="KAI7745196.1"/>
    </source>
</evidence>
<reference evidence="1" key="1">
    <citation type="submission" date="2022-06" db="EMBL/GenBank/DDBJ databases">
        <title>Uncovering the hologenomic basis of an extraordinary plant invasion.</title>
        <authorList>
            <person name="Bieker V.C."/>
            <person name="Martin M.D."/>
            <person name="Gilbert T."/>
            <person name="Hodgins K."/>
            <person name="Battlay P."/>
            <person name="Petersen B."/>
            <person name="Wilson J."/>
        </authorList>
    </citation>
    <scope>NUCLEOTIDE SEQUENCE</scope>
    <source>
        <strain evidence="1">AA19_3_7</strain>
        <tissue evidence="1">Leaf</tissue>
    </source>
</reference>
<name>A0AAD5GM14_AMBAR</name>
<dbReference type="AlphaFoldDB" id="A0AAD5GM14"/>
<accession>A0AAD5GM14</accession>
<gene>
    <name evidence="1" type="ORF">M8C21_024417</name>
</gene>
<sequence>FANLAISYVPNEDMDINAMRYVFLINSDPSALEMTRDAFNNFIIQKPLLRITMGMSRFVGHRSFGRWPDQNTESFESCLLFYSDVRFKIHIHLLTIHSYLGEAY</sequence>
<dbReference type="EMBL" id="JAMZMK010007325">
    <property type="protein sequence ID" value="KAI7745196.1"/>
    <property type="molecule type" value="Genomic_DNA"/>
</dbReference>
<dbReference type="Proteomes" id="UP001206925">
    <property type="component" value="Unassembled WGS sequence"/>
</dbReference>
<feature type="non-terminal residue" evidence="1">
    <location>
        <position position="104"/>
    </location>
</feature>
<keyword evidence="2" id="KW-1185">Reference proteome</keyword>